<dbReference type="InterPro" id="IPR050559">
    <property type="entry name" value="P-Pant_transferase_sf"/>
</dbReference>
<keyword evidence="5" id="KW-1185">Reference proteome</keyword>
<sequence>MSRDAGEAQPNRTAAAVVPATLDSLDTAPETRPAEAPGLGIWRLDTDRFGADALDPCRAWLDAGERQQASSYVRAELRHAYELAHVAARLVLGAATGVSPEEVVWGRHACPGCGEPHGRPRVEGAAVEFSLSHTPGQILIAVADRPVGVDVERHPDDPVALSRLLHPRETEEVEAAAHGTLDGGRATVRFTRAWSRTEAYLKGIGIGLGRDPHLDYLGSDDAPGRVIGEWEVLDVDVPDGYGAAVALRR</sequence>
<dbReference type="GO" id="GO:0019878">
    <property type="term" value="P:lysine biosynthetic process via aminoadipic acid"/>
    <property type="evidence" value="ECO:0007669"/>
    <property type="project" value="TreeGrafter"/>
</dbReference>
<protein>
    <submittedName>
        <fullName evidence="4">4'-phosphopantetheinyl transferase superfamily protein</fullName>
    </submittedName>
</protein>
<keyword evidence="2 4" id="KW-0808">Transferase</keyword>
<dbReference type="PANTHER" id="PTHR12215">
    <property type="entry name" value="PHOSPHOPANTETHEINE TRANSFERASE"/>
    <property type="match status" value="1"/>
</dbReference>
<dbReference type="Gene3D" id="3.90.470.20">
    <property type="entry name" value="4'-phosphopantetheinyl transferase domain"/>
    <property type="match status" value="1"/>
</dbReference>
<evidence type="ECO:0000313" key="5">
    <source>
        <dbReference type="Proteomes" id="UP000307087"/>
    </source>
</evidence>
<dbReference type="SUPFAM" id="SSF56214">
    <property type="entry name" value="4'-phosphopantetheinyl transferase"/>
    <property type="match status" value="2"/>
</dbReference>
<organism evidence="4 5">
    <name type="scientific">Nocardioides caeni</name>
    <dbReference type="NCBI Taxonomy" id="574700"/>
    <lineage>
        <taxon>Bacteria</taxon>
        <taxon>Bacillati</taxon>
        <taxon>Actinomycetota</taxon>
        <taxon>Actinomycetes</taxon>
        <taxon>Propionibacteriales</taxon>
        <taxon>Nocardioidaceae</taxon>
        <taxon>Nocardioides</taxon>
    </lineage>
</organism>
<evidence type="ECO:0000256" key="2">
    <source>
        <dbReference type="ARBA" id="ARBA00022679"/>
    </source>
</evidence>
<dbReference type="Proteomes" id="UP000307087">
    <property type="component" value="Unassembled WGS sequence"/>
</dbReference>
<proteinExistence type="inferred from homology"/>
<comment type="caution">
    <text evidence="4">The sequence shown here is derived from an EMBL/GenBank/DDBJ whole genome shotgun (WGS) entry which is preliminary data.</text>
</comment>
<dbReference type="PANTHER" id="PTHR12215:SF10">
    <property type="entry name" value="L-AMINOADIPATE-SEMIALDEHYDE DEHYDROGENASE-PHOSPHOPANTETHEINYL TRANSFERASE"/>
    <property type="match status" value="1"/>
</dbReference>
<dbReference type="EMBL" id="STGW01000004">
    <property type="protein sequence ID" value="THV14812.1"/>
    <property type="molecule type" value="Genomic_DNA"/>
</dbReference>
<dbReference type="RefSeq" id="WP_136562574.1">
    <property type="nucleotide sequence ID" value="NZ_BAABLS010000008.1"/>
</dbReference>
<dbReference type="InterPro" id="IPR008278">
    <property type="entry name" value="4-PPantetheinyl_Trfase_dom"/>
</dbReference>
<dbReference type="GO" id="GO:0000287">
    <property type="term" value="F:magnesium ion binding"/>
    <property type="evidence" value="ECO:0007669"/>
    <property type="project" value="InterPro"/>
</dbReference>
<dbReference type="OrthoDB" id="190168at2"/>
<evidence type="ECO:0000259" key="3">
    <source>
        <dbReference type="Pfam" id="PF01648"/>
    </source>
</evidence>
<dbReference type="GO" id="GO:0008897">
    <property type="term" value="F:holo-[acyl-carrier-protein] synthase activity"/>
    <property type="evidence" value="ECO:0007669"/>
    <property type="project" value="InterPro"/>
</dbReference>
<dbReference type="GO" id="GO:0005829">
    <property type="term" value="C:cytosol"/>
    <property type="evidence" value="ECO:0007669"/>
    <property type="project" value="TreeGrafter"/>
</dbReference>
<accession>A0A4S8NG19</accession>
<dbReference type="InterPro" id="IPR037143">
    <property type="entry name" value="4-PPantetheinyl_Trfase_dom_sf"/>
</dbReference>
<feature type="domain" description="4'-phosphopantetheinyl transferase" evidence="3">
    <location>
        <begin position="146"/>
        <end position="213"/>
    </location>
</feature>
<gene>
    <name evidence="4" type="ORF">E9934_09225</name>
</gene>
<evidence type="ECO:0000313" key="4">
    <source>
        <dbReference type="EMBL" id="THV14812.1"/>
    </source>
</evidence>
<name>A0A4S8NG19_9ACTN</name>
<dbReference type="AlphaFoldDB" id="A0A4S8NG19"/>
<evidence type="ECO:0000256" key="1">
    <source>
        <dbReference type="ARBA" id="ARBA00010990"/>
    </source>
</evidence>
<reference evidence="4 5" key="1">
    <citation type="journal article" date="2009" name="Int. J. Syst. Evol. Microbiol.">
        <title>Nocardioides caeni sp. nov., isolated from wastewater.</title>
        <authorList>
            <person name="Yoon J.H."/>
            <person name="Kang S.J."/>
            <person name="Park S."/>
            <person name="Kim W."/>
            <person name="Oh T.K."/>
        </authorList>
    </citation>
    <scope>NUCLEOTIDE SEQUENCE [LARGE SCALE GENOMIC DNA]</scope>
    <source>
        <strain evidence="4 5">DSM 23134</strain>
    </source>
</reference>
<comment type="similarity">
    <text evidence="1">Belongs to the P-Pant transferase superfamily. Gsp/Sfp/HetI/AcpT family.</text>
</comment>
<dbReference type="Pfam" id="PF01648">
    <property type="entry name" value="ACPS"/>
    <property type="match status" value="1"/>
</dbReference>